<organism evidence="3 4">
    <name type="scientific">Rhizoctonia solani</name>
    <dbReference type="NCBI Taxonomy" id="456999"/>
    <lineage>
        <taxon>Eukaryota</taxon>
        <taxon>Fungi</taxon>
        <taxon>Dikarya</taxon>
        <taxon>Basidiomycota</taxon>
        <taxon>Agaricomycotina</taxon>
        <taxon>Agaricomycetes</taxon>
        <taxon>Cantharellales</taxon>
        <taxon>Ceratobasidiaceae</taxon>
        <taxon>Rhizoctonia</taxon>
    </lineage>
</organism>
<name>A0A8H3GIK9_9AGAM</name>
<protein>
    <recommendedName>
        <fullName evidence="2">Fungal-type protein kinase domain-containing protein</fullName>
    </recommendedName>
</protein>
<dbReference type="InterPro" id="IPR008266">
    <property type="entry name" value="Tyr_kinase_AS"/>
</dbReference>
<dbReference type="SUPFAM" id="SSF56112">
    <property type="entry name" value="Protein kinase-like (PK-like)"/>
    <property type="match status" value="1"/>
</dbReference>
<gene>
    <name evidence="3" type="ORF">RDB_LOCUS129441</name>
</gene>
<dbReference type="Proteomes" id="UP000663841">
    <property type="component" value="Unassembled WGS sequence"/>
</dbReference>
<dbReference type="Pfam" id="PF17667">
    <property type="entry name" value="Pkinase_fungal"/>
    <property type="match status" value="3"/>
</dbReference>
<dbReference type="GO" id="GO:0004672">
    <property type="term" value="F:protein kinase activity"/>
    <property type="evidence" value="ECO:0007669"/>
    <property type="project" value="InterPro"/>
</dbReference>
<comment type="caution">
    <text evidence="3">The sequence shown here is derived from an EMBL/GenBank/DDBJ whole genome shotgun (WGS) entry which is preliminary data.</text>
</comment>
<reference evidence="3" key="1">
    <citation type="submission" date="2021-01" db="EMBL/GenBank/DDBJ databases">
        <authorList>
            <person name="Kaushik A."/>
        </authorList>
    </citation>
    <scope>NUCLEOTIDE SEQUENCE</scope>
    <source>
        <strain evidence="3">AG3-T5</strain>
    </source>
</reference>
<dbReference type="PANTHER" id="PTHR38248:SF2">
    <property type="entry name" value="FUNK1 11"/>
    <property type="match status" value="1"/>
</dbReference>
<dbReference type="AlphaFoldDB" id="A0A8H3GIK9"/>
<evidence type="ECO:0000256" key="1">
    <source>
        <dbReference type="SAM" id="MobiDB-lite"/>
    </source>
</evidence>
<feature type="region of interest" description="Disordered" evidence="1">
    <location>
        <begin position="382"/>
        <end position="484"/>
    </location>
</feature>
<feature type="compositionally biased region" description="Polar residues" evidence="1">
    <location>
        <begin position="429"/>
        <end position="444"/>
    </location>
</feature>
<evidence type="ECO:0000259" key="2">
    <source>
        <dbReference type="Pfam" id="PF17667"/>
    </source>
</evidence>
<feature type="compositionally biased region" description="Basic and acidic residues" evidence="1">
    <location>
        <begin position="468"/>
        <end position="484"/>
    </location>
</feature>
<evidence type="ECO:0000313" key="3">
    <source>
        <dbReference type="EMBL" id="CAE6452056.1"/>
    </source>
</evidence>
<accession>A0A8H3GIK9</accession>
<dbReference type="EMBL" id="CAJMWW010000158">
    <property type="protein sequence ID" value="CAE6452056.1"/>
    <property type="molecule type" value="Genomic_DNA"/>
</dbReference>
<proteinExistence type="predicted"/>
<dbReference type="PANTHER" id="PTHR38248">
    <property type="entry name" value="FUNK1 6"/>
    <property type="match status" value="1"/>
</dbReference>
<evidence type="ECO:0000313" key="4">
    <source>
        <dbReference type="Proteomes" id="UP000663841"/>
    </source>
</evidence>
<feature type="domain" description="Fungal-type protein kinase" evidence="2">
    <location>
        <begin position="4"/>
        <end position="160"/>
    </location>
</feature>
<sequence length="655" mass="74979">MMTIEVKAKATYLKVGMKRLSQYAHTVFAHQIHRRHLYGMVICKWSATFVRFDRSGIVHSEPMDMLDNPKEFRKAFAGLMMLDRNSFGYDTAFTIEYTPGGRLEYYVDLPATAFPSDITESVQKSQTLRKFPTRRLKVMERLCHRKSICGSATIVLRLREVHKPADEPESGELPIGRMTRSRTRLQQSQRHDPKWELVPGGRDYVLKLVWRELDKRQEGEMLRCLYGEYGVVQCQWYSDILQWGASCHEPEATSCDVCCDMTPAQEVRRVENLGDPDVRVIPEHEGEEPQHVEVITDEHVEESYTHRMPCVYSWTLFLTLGRPLRTAESPRQFLEAVLDAVLGYWQAFNRGIIHRDISVGNVLIADRGRGYERCNWKPARVDTGGSTNDWSAEPLTRRIQKTAARSDTTTHGGMESEISGHASRKRQHSCFQAPNTEATANSTPPAKRFRREHDASSHPAAPATTNVQEKEQLEEHNHSSTTMSKEETYKLIDYHIGTPPFMPVRVSRLEEGATYEHHFTDDLESFFWLILWCVAEYADSSSDESGSNSQRTVAALTLLNKLDRKDSDLSTTADSKLMFLSYCADREDHSHHHVKRLLQSYQNTWANNPGMVDVIFNLGTHFFKTAFECKSFLKCTPAVEFPTIVRIISEGLESV</sequence>
<dbReference type="InterPro" id="IPR040976">
    <property type="entry name" value="Pkinase_fungal"/>
</dbReference>
<dbReference type="InterPro" id="IPR011009">
    <property type="entry name" value="Kinase-like_dom_sf"/>
</dbReference>
<feature type="domain" description="Fungal-type protein kinase" evidence="2">
    <location>
        <begin position="201"/>
        <end position="368"/>
    </location>
</feature>
<dbReference type="PROSITE" id="PS00109">
    <property type="entry name" value="PROTEIN_KINASE_TYR"/>
    <property type="match status" value="1"/>
</dbReference>
<feature type="domain" description="Fungal-type protein kinase" evidence="2">
    <location>
        <begin position="488"/>
        <end position="533"/>
    </location>
</feature>